<sequence>MAKAKPKASSHSQFFILILTNLPP</sequence>
<organism evidence="1 2">
    <name type="scientific">Corchorus capsularis</name>
    <name type="common">Jute</name>
    <dbReference type="NCBI Taxonomy" id="210143"/>
    <lineage>
        <taxon>Eukaryota</taxon>
        <taxon>Viridiplantae</taxon>
        <taxon>Streptophyta</taxon>
        <taxon>Embryophyta</taxon>
        <taxon>Tracheophyta</taxon>
        <taxon>Spermatophyta</taxon>
        <taxon>Magnoliopsida</taxon>
        <taxon>eudicotyledons</taxon>
        <taxon>Gunneridae</taxon>
        <taxon>Pentapetalae</taxon>
        <taxon>rosids</taxon>
        <taxon>malvids</taxon>
        <taxon>Malvales</taxon>
        <taxon>Malvaceae</taxon>
        <taxon>Grewioideae</taxon>
        <taxon>Apeibeae</taxon>
        <taxon>Corchorus</taxon>
    </lineage>
</organism>
<reference evidence="1 2" key="1">
    <citation type="submission" date="2013-09" db="EMBL/GenBank/DDBJ databases">
        <title>Corchorus capsularis genome sequencing.</title>
        <authorList>
            <person name="Alam M."/>
            <person name="Haque M.S."/>
            <person name="Islam M.S."/>
            <person name="Emdad E.M."/>
            <person name="Islam M.M."/>
            <person name="Ahmed B."/>
            <person name="Halim A."/>
            <person name="Hossen Q.M.M."/>
            <person name="Hossain M.Z."/>
            <person name="Ahmed R."/>
            <person name="Khan M.M."/>
            <person name="Islam R."/>
            <person name="Rashid M.M."/>
            <person name="Khan S.A."/>
            <person name="Rahman M.S."/>
            <person name="Alam M."/>
        </authorList>
    </citation>
    <scope>NUCLEOTIDE SEQUENCE [LARGE SCALE GENOMIC DNA]</scope>
    <source>
        <strain evidence="2">cv. CVL-1</strain>
        <tissue evidence="1">Whole seedling</tissue>
    </source>
</reference>
<protein>
    <submittedName>
        <fullName evidence="1">Uncharacterized protein</fullName>
    </submittedName>
</protein>
<accession>A0A1R3HXB9</accession>
<dbReference type="Gramene" id="OMO75002">
    <property type="protein sequence ID" value="OMO75002"/>
    <property type="gene ID" value="CCACVL1_16372"/>
</dbReference>
<gene>
    <name evidence="1" type="ORF">CCACVL1_16372</name>
</gene>
<dbReference type="AlphaFoldDB" id="A0A1R3HXB9"/>
<proteinExistence type="predicted"/>
<comment type="caution">
    <text evidence="1">The sequence shown here is derived from an EMBL/GenBank/DDBJ whole genome shotgun (WGS) entry which is preliminary data.</text>
</comment>
<evidence type="ECO:0000313" key="1">
    <source>
        <dbReference type="EMBL" id="OMO75002.1"/>
    </source>
</evidence>
<keyword evidence="2" id="KW-1185">Reference proteome</keyword>
<evidence type="ECO:0000313" key="2">
    <source>
        <dbReference type="Proteomes" id="UP000188268"/>
    </source>
</evidence>
<dbReference type="Proteomes" id="UP000188268">
    <property type="component" value="Unassembled WGS sequence"/>
</dbReference>
<dbReference type="EMBL" id="AWWV01011048">
    <property type="protein sequence ID" value="OMO75002.1"/>
    <property type="molecule type" value="Genomic_DNA"/>
</dbReference>
<name>A0A1R3HXB9_COCAP</name>